<reference evidence="3" key="1">
    <citation type="journal article" date="2017" name="Nat. Ecol. Evol.">
        <title>Genome expansion and lineage-specific genetic innovations in the forest pathogenic fungi Armillaria.</title>
        <authorList>
            <person name="Sipos G."/>
            <person name="Prasanna A.N."/>
            <person name="Walter M.C."/>
            <person name="O'Connor E."/>
            <person name="Balint B."/>
            <person name="Krizsan K."/>
            <person name="Kiss B."/>
            <person name="Hess J."/>
            <person name="Varga T."/>
            <person name="Slot J."/>
            <person name="Riley R."/>
            <person name="Boka B."/>
            <person name="Rigling D."/>
            <person name="Barry K."/>
            <person name="Lee J."/>
            <person name="Mihaltcheva S."/>
            <person name="LaButti K."/>
            <person name="Lipzen A."/>
            <person name="Waldron R."/>
            <person name="Moloney N.M."/>
            <person name="Sperisen C."/>
            <person name="Kredics L."/>
            <person name="Vagvoelgyi C."/>
            <person name="Patrignani A."/>
            <person name="Fitzpatrick D."/>
            <person name="Nagy I."/>
            <person name="Doyle S."/>
            <person name="Anderson J.B."/>
            <person name="Grigoriev I.V."/>
            <person name="Gueldener U."/>
            <person name="Muensterkoetter M."/>
            <person name="Nagy L.G."/>
        </authorList>
    </citation>
    <scope>NUCLEOTIDE SEQUENCE [LARGE SCALE GENOMIC DNA]</scope>
    <source>
        <strain evidence="3">Ar21-2</strain>
    </source>
</reference>
<proteinExistence type="predicted"/>
<keyword evidence="3" id="KW-1185">Reference proteome</keyword>
<sequence length="81" mass="8481">MGALPLVIGMPVMITQNFDVGNGIVNGATGTLKKIRYCLDEDGRCVALSCIIKVPLMTGSPLTGLEVGEAVALQDTVDLDF</sequence>
<dbReference type="OMA" id="KKIRYCL"/>
<feature type="non-terminal residue" evidence="2">
    <location>
        <position position="81"/>
    </location>
</feature>
<dbReference type="Pfam" id="PF21530">
    <property type="entry name" value="Pif1_2B_dom"/>
    <property type="match status" value="1"/>
</dbReference>
<organism evidence="2 3">
    <name type="scientific">Armillaria gallica</name>
    <name type="common">Bulbous honey fungus</name>
    <name type="synonym">Armillaria bulbosa</name>
    <dbReference type="NCBI Taxonomy" id="47427"/>
    <lineage>
        <taxon>Eukaryota</taxon>
        <taxon>Fungi</taxon>
        <taxon>Dikarya</taxon>
        <taxon>Basidiomycota</taxon>
        <taxon>Agaricomycotina</taxon>
        <taxon>Agaricomycetes</taxon>
        <taxon>Agaricomycetidae</taxon>
        <taxon>Agaricales</taxon>
        <taxon>Marasmiineae</taxon>
        <taxon>Physalacriaceae</taxon>
        <taxon>Armillaria</taxon>
    </lineage>
</organism>
<dbReference type="InParanoid" id="A0A2H3DKS4"/>
<feature type="domain" description="DNA helicase Pif1-like 2B" evidence="1">
    <location>
        <begin position="4"/>
        <end position="31"/>
    </location>
</feature>
<evidence type="ECO:0000259" key="1">
    <source>
        <dbReference type="Pfam" id="PF21530"/>
    </source>
</evidence>
<evidence type="ECO:0000313" key="3">
    <source>
        <dbReference type="Proteomes" id="UP000217790"/>
    </source>
</evidence>
<evidence type="ECO:0000313" key="2">
    <source>
        <dbReference type="EMBL" id="PBK94464.1"/>
    </source>
</evidence>
<dbReference type="EMBL" id="KZ293654">
    <property type="protein sequence ID" value="PBK94464.1"/>
    <property type="molecule type" value="Genomic_DNA"/>
</dbReference>
<dbReference type="OrthoDB" id="432234at2759"/>
<gene>
    <name evidence="2" type="ORF">ARMGADRAFT_879825</name>
</gene>
<dbReference type="AlphaFoldDB" id="A0A2H3DKS4"/>
<name>A0A2H3DKS4_ARMGA</name>
<dbReference type="Proteomes" id="UP000217790">
    <property type="component" value="Unassembled WGS sequence"/>
</dbReference>
<accession>A0A2H3DKS4</accession>
<dbReference type="InterPro" id="IPR049163">
    <property type="entry name" value="Pif1-like_2B_dom"/>
</dbReference>
<protein>
    <recommendedName>
        <fullName evidence="1">DNA helicase Pif1-like 2B domain-containing protein</fullName>
    </recommendedName>
</protein>